<organism evidence="2 3">
    <name type="scientific">Aaosphaeria arxii CBS 175.79</name>
    <dbReference type="NCBI Taxonomy" id="1450172"/>
    <lineage>
        <taxon>Eukaryota</taxon>
        <taxon>Fungi</taxon>
        <taxon>Dikarya</taxon>
        <taxon>Ascomycota</taxon>
        <taxon>Pezizomycotina</taxon>
        <taxon>Dothideomycetes</taxon>
        <taxon>Pleosporomycetidae</taxon>
        <taxon>Pleosporales</taxon>
        <taxon>Pleosporales incertae sedis</taxon>
        <taxon>Aaosphaeria</taxon>
    </lineage>
</organism>
<dbReference type="Pfam" id="PF13460">
    <property type="entry name" value="NAD_binding_10"/>
    <property type="match status" value="1"/>
</dbReference>
<evidence type="ECO:0000313" key="2">
    <source>
        <dbReference type="EMBL" id="KAF2009725.1"/>
    </source>
</evidence>
<dbReference type="Gene3D" id="3.40.50.720">
    <property type="entry name" value="NAD(P)-binding Rossmann-like Domain"/>
    <property type="match status" value="2"/>
</dbReference>
<keyword evidence="3" id="KW-1185">Reference proteome</keyword>
<dbReference type="GO" id="GO:0004029">
    <property type="term" value="F:aldehyde dehydrogenase (NAD+) activity"/>
    <property type="evidence" value="ECO:0007669"/>
    <property type="project" value="TreeGrafter"/>
</dbReference>
<dbReference type="GeneID" id="54282899"/>
<proteinExistence type="predicted"/>
<dbReference type="SUPFAM" id="SSF51735">
    <property type="entry name" value="NAD(P)-binding Rossmann-fold domains"/>
    <property type="match status" value="1"/>
</dbReference>
<dbReference type="InterPro" id="IPR036291">
    <property type="entry name" value="NAD(P)-bd_dom_sf"/>
</dbReference>
<dbReference type="OrthoDB" id="2130169at2759"/>
<feature type="domain" description="NAD(P)-binding" evidence="1">
    <location>
        <begin position="8"/>
        <end position="83"/>
    </location>
</feature>
<dbReference type="GO" id="GO:0005737">
    <property type="term" value="C:cytoplasm"/>
    <property type="evidence" value="ECO:0007669"/>
    <property type="project" value="TreeGrafter"/>
</dbReference>
<evidence type="ECO:0000259" key="1">
    <source>
        <dbReference type="Pfam" id="PF13460"/>
    </source>
</evidence>
<name>A0A6A5X9K0_9PLEO</name>
<dbReference type="InterPro" id="IPR051783">
    <property type="entry name" value="NAD(P)-dependent_oxidoreduct"/>
</dbReference>
<protein>
    <submittedName>
        <fullName evidence="2">NAD(P)-binding protein</fullName>
    </submittedName>
</protein>
<dbReference type="Proteomes" id="UP000799778">
    <property type="component" value="Unassembled WGS sequence"/>
</dbReference>
<reference evidence="2" key="1">
    <citation type="journal article" date="2020" name="Stud. Mycol.">
        <title>101 Dothideomycetes genomes: a test case for predicting lifestyles and emergence of pathogens.</title>
        <authorList>
            <person name="Haridas S."/>
            <person name="Albert R."/>
            <person name="Binder M."/>
            <person name="Bloem J."/>
            <person name="Labutti K."/>
            <person name="Salamov A."/>
            <person name="Andreopoulos B."/>
            <person name="Baker S."/>
            <person name="Barry K."/>
            <person name="Bills G."/>
            <person name="Bluhm B."/>
            <person name="Cannon C."/>
            <person name="Castanera R."/>
            <person name="Culley D."/>
            <person name="Daum C."/>
            <person name="Ezra D."/>
            <person name="Gonzalez J."/>
            <person name="Henrissat B."/>
            <person name="Kuo A."/>
            <person name="Liang C."/>
            <person name="Lipzen A."/>
            <person name="Lutzoni F."/>
            <person name="Magnuson J."/>
            <person name="Mondo S."/>
            <person name="Nolan M."/>
            <person name="Ohm R."/>
            <person name="Pangilinan J."/>
            <person name="Park H.-J."/>
            <person name="Ramirez L."/>
            <person name="Alfaro M."/>
            <person name="Sun H."/>
            <person name="Tritt A."/>
            <person name="Yoshinaga Y."/>
            <person name="Zwiers L.-H."/>
            <person name="Turgeon B."/>
            <person name="Goodwin S."/>
            <person name="Spatafora J."/>
            <person name="Crous P."/>
            <person name="Grigoriev I."/>
        </authorList>
    </citation>
    <scope>NUCLEOTIDE SEQUENCE</scope>
    <source>
        <strain evidence="2">CBS 175.79</strain>
    </source>
</reference>
<dbReference type="PANTHER" id="PTHR48079:SF8">
    <property type="entry name" value="NAD(P)-BINDING DOMAIN-CONTAINING PROTEIN"/>
    <property type="match status" value="1"/>
</dbReference>
<dbReference type="RefSeq" id="XP_033378064.1">
    <property type="nucleotide sequence ID" value="XM_033525502.1"/>
</dbReference>
<dbReference type="InterPro" id="IPR016040">
    <property type="entry name" value="NAD(P)-bd_dom"/>
</dbReference>
<evidence type="ECO:0000313" key="3">
    <source>
        <dbReference type="Proteomes" id="UP000799778"/>
    </source>
</evidence>
<accession>A0A6A5X9K0</accession>
<dbReference type="AlphaFoldDB" id="A0A6A5X9K0"/>
<dbReference type="PANTHER" id="PTHR48079">
    <property type="entry name" value="PROTEIN YEEZ"/>
    <property type="match status" value="1"/>
</dbReference>
<gene>
    <name evidence="2" type="ORF">BU24DRAFT_401684</name>
</gene>
<sequence length="339" mass="36794">MAKVFLTGATGFVGGDFLHRFASSAASKYAISALVRNADKAQQISSQYPSVKVVQGDLDDSQLVEKEARNADIVLHLASTKHIASSKAIQRGLTDPARSKPGYWIQISGATLLAIDEIKNARFGFESDKVYDDIRDIKEILSTIKNNPSRDVDNLVAGQDSSKVKTALIVGPHIYGKGRGPGNQRSVQAPEIARVTLQLKEGFRLNEGKNSWSYIHVHDLSDLFASLVDAAAETKPGLWNDEGIYTPENGSLTFGELSEKIAAEAKKQDLIPEGSVKKVLDAQGVDALSGHASILWGTNAVLGSSRARSLLHWKPSRPSLEETLPEIVRIEGQKQSNRL</sequence>
<dbReference type="EMBL" id="ML978078">
    <property type="protein sequence ID" value="KAF2009725.1"/>
    <property type="molecule type" value="Genomic_DNA"/>
</dbReference>